<feature type="domain" description="Death" evidence="10">
    <location>
        <begin position="312"/>
        <end position="371"/>
    </location>
</feature>
<dbReference type="AlphaFoldDB" id="A0A8X7XF27"/>
<dbReference type="InterPro" id="IPR000488">
    <property type="entry name" value="Death_dom"/>
</dbReference>
<dbReference type="PANTHER" id="PTHR23097">
    <property type="entry name" value="TUMOR NECROSIS FACTOR RECEPTOR SUPERFAMILY MEMBER"/>
    <property type="match status" value="1"/>
</dbReference>
<accession>A0A8X7XF27</accession>
<dbReference type="InterPro" id="IPR052459">
    <property type="entry name" value="TNFRSF_decoy_receptor"/>
</dbReference>
<dbReference type="SUPFAM" id="SSF47986">
    <property type="entry name" value="DEATH domain"/>
    <property type="match status" value="2"/>
</dbReference>
<dbReference type="Pfam" id="PF00020">
    <property type="entry name" value="TNFR_c6"/>
    <property type="match status" value="3"/>
</dbReference>
<dbReference type="GO" id="GO:0007165">
    <property type="term" value="P:signal transduction"/>
    <property type="evidence" value="ECO:0007669"/>
    <property type="project" value="InterPro"/>
</dbReference>
<dbReference type="InterPro" id="IPR057633">
    <property type="entry name" value="Death_TNF11B"/>
</dbReference>
<comment type="caution">
    <text evidence="8">Lacks conserved residue(s) required for the propagation of feature annotation.</text>
</comment>
<evidence type="ECO:0000259" key="11">
    <source>
        <dbReference type="PROSITE" id="PS50050"/>
    </source>
</evidence>
<feature type="repeat" description="TNFR-Cys" evidence="8">
    <location>
        <begin position="62"/>
        <end position="103"/>
    </location>
</feature>
<evidence type="ECO:0000259" key="10">
    <source>
        <dbReference type="PROSITE" id="PS50017"/>
    </source>
</evidence>
<dbReference type="PRINTS" id="PR01975">
    <property type="entry name" value="TNFACTORR11B"/>
</dbReference>
<organism evidence="12 13">
    <name type="scientific">Polypterus senegalus</name>
    <name type="common">Senegal bichir</name>
    <dbReference type="NCBI Taxonomy" id="55291"/>
    <lineage>
        <taxon>Eukaryota</taxon>
        <taxon>Metazoa</taxon>
        <taxon>Chordata</taxon>
        <taxon>Craniata</taxon>
        <taxon>Vertebrata</taxon>
        <taxon>Euteleostomi</taxon>
        <taxon>Actinopterygii</taxon>
        <taxon>Polypteriformes</taxon>
        <taxon>Polypteridae</taxon>
        <taxon>Polypterus</taxon>
    </lineage>
</organism>
<proteinExistence type="predicted"/>
<evidence type="ECO:0000256" key="5">
    <source>
        <dbReference type="ARBA" id="ARBA00022737"/>
    </source>
</evidence>
<comment type="caution">
    <text evidence="12">The sequence shown here is derived from an EMBL/GenBank/DDBJ whole genome shotgun (WGS) entry which is preliminary data.</text>
</comment>
<comment type="subcellular location">
    <subcellularLocation>
        <location evidence="1">Secreted</location>
    </subcellularLocation>
</comment>
<dbReference type="Pfam" id="PF23630">
    <property type="entry name" value="Death_TNFRSF11B"/>
    <property type="match status" value="2"/>
</dbReference>
<dbReference type="GO" id="GO:0006915">
    <property type="term" value="P:apoptotic process"/>
    <property type="evidence" value="ECO:0007669"/>
    <property type="project" value="UniProtKB-KW"/>
</dbReference>
<reference evidence="12 13" key="1">
    <citation type="journal article" date="2021" name="Cell">
        <title>Tracing the genetic footprints of vertebrate landing in non-teleost ray-finned fishes.</title>
        <authorList>
            <person name="Bi X."/>
            <person name="Wang K."/>
            <person name="Yang L."/>
            <person name="Pan H."/>
            <person name="Jiang H."/>
            <person name="Wei Q."/>
            <person name="Fang M."/>
            <person name="Yu H."/>
            <person name="Zhu C."/>
            <person name="Cai Y."/>
            <person name="He Y."/>
            <person name="Gan X."/>
            <person name="Zeng H."/>
            <person name="Yu D."/>
            <person name="Zhu Y."/>
            <person name="Jiang H."/>
            <person name="Qiu Q."/>
            <person name="Yang H."/>
            <person name="Zhang Y.E."/>
            <person name="Wang W."/>
            <person name="Zhu M."/>
            <person name="He S."/>
            <person name="Zhang G."/>
        </authorList>
    </citation>
    <scope>NUCLEOTIDE SEQUENCE [LARGE SCALE GENOMIC DNA]</scope>
    <source>
        <strain evidence="12">Bchr_013</strain>
    </source>
</reference>
<gene>
    <name evidence="12" type="ORF">GTO96_0009970</name>
</gene>
<dbReference type="CDD" id="cd00185">
    <property type="entry name" value="TNFRSF"/>
    <property type="match status" value="1"/>
</dbReference>
<keyword evidence="7" id="KW-0325">Glycoprotein</keyword>
<dbReference type="SUPFAM" id="SSF57586">
    <property type="entry name" value="TNF receptor-like"/>
    <property type="match status" value="2"/>
</dbReference>
<keyword evidence="5" id="KW-0677">Repeat</keyword>
<feature type="chain" id="PRO_5036451241" evidence="9">
    <location>
        <begin position="19"/>
        <end position="408"/>
    </location>
</feature>
<name>A0A8X7XF27_POLSE</name>
<feature type="disulfide bond" evidence="8">
    <location>
        <begin position="85"/>
        <end position="103"/>
    </location>
</feature>
<evidence type="ECO:0000256" key="7">
    <source>
        <dbReference type="ARBA" id="ARBA00023180"/>
    </source>
</evidence>
<evidence type="ECO:0000256" key="4">
    <source>
        <dbReference type="ARBA" id="ARBA00022729"/>
    </source>
</evidence>
<feature type="disulfide bond" evidence="8">
    <location>
        <begin position="63"/>
        <end position="78"/>
    </location>
</feature>
<keyword evidence="3" id="KW-0053">Apoptosis</keyword>
<dbReference type="EMBL" id="JAATIS010000859">
    <property type="protein sequence ID" value="KAG2467493.1"/>
    <property type="molecule type" value="Genomic_DNA"/>
</dbReference>
<dbReference type="GO" id="GO:0005576">
    <property type="term" value="C:extracellular region"/>
    <property type="evidence" value="ECO:0007669"/>
    <property type="project" value="UniProtKB-SubCell"/>
</dbReference>
<dbReference type="InterPro" id="IPR017371">
    <property type="entry name" value="TNFR_11B"/>
</dbReference>
<dbReference type="InterPro" id="IPR011029">
    <property type="entry name" value="DEATH-like_dom_sf"/>
</dbReference>
<keyword evidence="13" id="KW-1185">Reference proteome</keyword>
<feature type="non-terminal residue" evidence="12">
    <location>
        <position position="1"/>
    </location>
</feature>
<evidence type="ECO:0000313" key="12">
    <source>
        <dbReference type="EMBL" id="KAG2467493.1"/>
    </source>
</evidence>
<protein>
    <submittedName>
        <fullName evidence="12">TR11B factor</fullName>
    </submittedName>
</protein>
<dbReference type="SMART" id="SM01411">
    <property type="entry name" value="Ephrin_rec_like"/>
    <property type="match status" value="2"/>
</dbReference>
<feature type="domain" description="TNFR-Cys" evidence="11">
    <location>
        <begin position="62"/>
        <end position="103"/>
    </location>
</feature>
<sequence length="408" mass="47211">KWQCSLSFYFQLFAVASARDTDIPKYQHRDKVTSVFHTCDQCPPGTFVKQHCNATSKTLCSPCPEQHYSEHWHWDEQCQYCTAMCKERQNIQQKCNSTHNLVCRCIDGYYLNLEFCVRHKSCPWGYGVKKLGTAESDTLCEMCPDGYFSNEHSATKPCVKHTDCGELKLRLLMPGSAERDAICDRNDKVASSQCLSSQYECHADISLCEEAVFRFIASQGLTAYQLEVLMDNLPGKKVDRKNIERIKQMCNPKQHILYLLKMWMNQNKDQEKIYSIIQDVNECERVISRRVGFQNLTLDHFNAIINSLPGNKVKESDIQRIVKTCDSKQYVLQLLSLWKIQNGDQDTASGLLQTVKKLKSHKVPKRLLQGLKRIIKLFNSSAIYRIYQKMFFEIIQGSKCWNSKVFND</sequence>
<evidence type="ECO:0000256" key="1">
    <source>
        <dbReference type="ARBA" id="ARBA00004613"/>
    </source>
</evidence>
<evidence type="ECO:0000256" key="6">
    <source>
        <dbReference type="ARBA" id="ARBA00023157"/>
    </source>
</evidence>
<dbReference type="Proteomes" id="UP000886611">
    <property type="component" value="Unassembled WGS sequence"/>
</dbReference>
<evidence type="ECO:0000256" key="9">
    <source>
        <dbReference type="SAM" id="SignalP"/>
    </source>
</evidence>
<keyword evidence="6 8" id="KW-1015">Disulfide bond</keyword>
<feature type="non-terminal residue" evidence="12">
    <location>
        <position position="408"/>
    </location>
</feature>
<dbReference type="Gene3D" id="1.10.533.10">
    <property type="entry name" value="Death Domain, Fas"/>
    <property type="match status" value="1"/>
</dbReference>
<keyword evidence="4 9" id="KW-0732">Signal</keyword>
<evidence type="ECO:0000313" key="13">
    <source>
        <dbReference type="Proteomes" id="UP000886611"/>
    </source>
</evidence>
<dbReference type="PANTHER" id="PTHR23097:SF90">
    <property type="entry name" value="TUMOR NECROSIS FACTOR RECEPTOR SUPERFAMILY MEMBER 11B"/>
    <property type="match status" value="1"/>
</dbReference>
<dbReference type="PROSITE" id="PS50050">
    <property type="entry name" value="TNFR_NGFR_2"/>
    <property type="match status" value="1"/>
</dbReference>
<evidence type="ECO:0000256" key="2">
    <source>
        <dbReference type="ARBA" id="ARBA00022525"/>
    </source>
</evidence>
<dbReference type="InterPro" id="IPR001368">
    <property type="entry name" value="TNFR/NGFR_Cys_rich_reg"/>
</dbReference>
<evidence type="ECO:0000256" key="3">
    <source>
        <dbReference type="ARBA" id="ARBA00022703"/>
    </source>
</evidence>
<evidence type="ECO:0000256" key="8">
    <source>
        <dbReference type="PROSITE-ProRule" id="PRU00206"/>
    </source>
</evidence>
<dbReference type="Gene3D" id="2.10.50.10">
    <property type="entry name" value="Tumor Necrosis Factor Receptor, subunit A, domain 2"/>
    <property type="match status" value="2"/>
</dbReference>
<keyword evidence="2" id="KW-0964">Secreted</keyword>
<dbReference type="SMART" id="SM00208">
    <property type="entry name" value="TNFR"/>
    <property type="match status" value="4"/>
</dbReference>
<feature type="signal peptide" evidence="9">
    <location>
        <begin position="1"/>
        <end position="18"/>
    </location>
</feature>
<dbReference type="PROSITE" id="PS50017">
    <property type="entry name" value="DEATH_DOMAIN"/>
    <property type="match status" value="1"/>
</dbReference>